<comment type="caution">
    <text evidence="2">The sequence shown here is derived from an EMBL/GenBank/DDBJ whole genome shotgun (WGS) entry which is preliminary data.</text>
</comment>
<dbReference type="EMBL" id="JAFLRJ010000040">
    <property type="protein sequence ID" value="MBO0511293.1"/>
    <property type="molecule type" value="Genomic_DNA"/>
</dbReference>
<proteinExistence type="predicted"/>
<feature type="compositionally biased region" description="Low complexity" evidence="1">
    <location>
        <begin position="82"/>
        <end position="105"/>
    </location>
</feature>
<dbReference type="RefSeq" id="WP_206960718.1">
    <property type="nucleotide sequence ID" value="NZ_JAFLRJ010000040.1"/>
</dbReference>
<feature type="non-terminal residue" evidence="2">
    <location>
        <position position="105"/>
    </location>
</feature>
<gene>
    <name evidence="2" type="ORF">J0695_05635</name>
</gene>
<sequence>MSRDRSEYSGNPSPDGEERDIDLTGEFEIDYAPPAYMAWYDQTSGGSGAQAGPSGPPPPTGAPVGPPGVAPGQPVPPPPAAPQQQQPPQQAQQQPQEGYGYPQQA</sequence>
<keyword evidence="3" id="KW-1185">Reference proteome</keyword>
<organism evidence="2 3">
    <name type="scientific">Streptomyces beijiangensis</name>
    <dbReference type="NCBI Taxonomy" id="163361"/>
    <lineage>
        <taxon>Bacteria</taxon>
        <taxon>Bacillati</taxon>
        <taxon>Actinomycetota</taxon>
        <taxon>Actinomycetes</taxon>
        <taxon>Kitasatosporales</taxon>
        <taxon>Streptomycetaceae</taxon>
        <taxon>Streptomyces</taxon>
    </lineage>
</organism>
<protein>
    <submittedName>
        <fullName evidence="2">Uncharacterized protein</fullName>
    </submittedName>
</protein>
<evidence type="ECO:0000256" key="1">
    <source>
        <dbReference type="SAM" id="MobiDB-lite"/>
    </source>
</evidence>
<feature type="region of interest" description="Disordered" evidence="1">
    <location>
        <begin position="1"/>
        <end position="105"/>
    </location>
</feature>
<reference evidence="2" key="1">
    <citation type="submission" date="2021-03" db="EMBL/GenBank/DDBJ databases">
        <title>Streptomyces poriferae sp. nov., a novel marine sponge-derived Actinobacteria species with anti-MRSA activity.</title>
        <authorList>
            <person name="Sandoval-Powers M."/>
            <person name="Kralova S."/>
            <person name="Nguyen G.-S."/>
            <person name="Fawwal D."/>
            <person name="Degnes K."/>
            <person name="Klinkenberg G."/>
            <person name="Sletta H."/>
            <person name="Wentzel A."/>
            <person name="Liles M.R."/>
        </authorList>
    </citation>
    <scope>NUCLEOTIDE SEQUENCE</scope>
    <source>
        <strain evidence="2">DSM 41794</strain>
    </source>
</reference>
<evidence type="ECO:0000313" key="2">
    <source>
        <dbReference type="EMBL" id="MBO0511293.1"/>
    </source>
</evidence>
<dbReference type="NCBIfam" id="NF041021">
    <property type="entry name" value="SCO5717_Nterm"/>
    <property type="match status" value="1"/>
</dbReference>
<dbReference type="Proteomes" id="UP000664167">
    <property type="component" value="Unassembled WGS sequence"/>
</dbReference>
<evidence type="ECO:0000313" key="3">
    <source>
        <dbReference type="Proteomes" id="UP000664167"/>
    </source>
</evidence>
<dbReference type="AlphaFoldDB" id="A0A939JEF5"/>
<feature type="compositionally biased region" description="Pro residues" evidence="1">
    <location>
        <begin position="54"/>
        <end position="81"/>
    </location>
</feature>
<dbReference type="InterPro" id="IPR047739">
    <property type="entry name" value="SCO5717-like_N"/>
</dbReference>
<accession>A0A939JEF5</accession>
<feature type="compositionally biased region" description="Acidic residues" evidence="1">
    <location>
        <begin position="15"/>
        <end position="29"/>
    </location>
</feature>
<name>A0A939JEF5_9ACTN</name>